<sequence length="494" mass="54810">MAIKSSAVKNHWLFWHQWIGVIACIGMVLWGLSGASHPIMSRLQPAPKQFMPPLSAVDLSQSVSLPALLQQQHIKQFQHISLVQLAGQHYYRISQLDAAPRFFAVANGAERPGGEQAAAMSLADYYTGLSGQSKASLKAINRFETDYHPVNRLLPVWQVAYPREDGLRAYVDTEQSRLATLVDDRRAFLTQVFQWGHNWSFLQACAGLQLAVATGVLVLILASAITGITLYIKQRKTAPYRLQRWGVQWWHREFGLWVSLVILLLASTGLLHLWMSDLQQRRPTVQTTFASDSAALSAAAWSQLASGSVLKLDIYGRGDTLFWQIIPQSAGAQGLPSAQVAALHQHHHAGMQPAAEAPTLWLTSAQAVRALTPQDYASQWLSIMTRQAASQVQSVTWVTQFANEYGFIFKRLPVLKVQTAEDHHTRYYLEPATGALAASVNDRDGLEGFIFAYLHKWSFQSLSKDLRDALAIVAALAVSLTGLLGAYLFSKKRL</sequence>
<dbReference type="EMBL" id="CP040946">
    <property type="protein sequence ID" value="QDC43544.1"/>
    <property type="molecule type" value="Genomic_DNA"/>
</dbReference>
<gene>
    <name evidence="2" type="ORF">FIU01_02685</name>
</gene>
<keyword evidence="1" id="KW-0812">Transmembrane</keyword>
<dbReference type="Pfam" id="PF03929">
    <property type="entry name" value="PepSY_TM"/>
    <property type="match status" value="1"/>
</dbReference>
<dbReference type="InterPro" id="IPR005625">
    <property type="entry name" value="PepSY-ass_TM"/>
</dbReference>
<name>A0A5B8CQK7_9PROT</name>
<feature type="transmembrane region" description="Helical" evidence="1">
    <location>
        <begin position="210"/>
        <end position="233"/>
    </location>
</feature>
<protein>
    <submittedName>
        <fullName evidence="2">PepSY domain-containing protein</fullName>
    </submittedName>
</protein>
<dbReference type="AlphaFoldDB" id="A0A5B8CQK7"/>
<dbReference type="KEGG" id="mmec:FIU01_02685"/>
<organism evidence="2 3">
    <name type="scientific">Methylophilus medardicus</name>
    <dbReference type="NCBI Taxonomy" id="2588534"/>
    <lineage>
        <taxon>Bacteria</taxon>
        <taxon>Pseudomonadati</taxon>
        <taxon>Pseudomonadota</taxon>
        <taxon>Betaproteobacteria</taxon>
        <taxon>Nitrosomonadales</taxon>
        <taxon>Methylophilaceae</taxon>
        <taxon>Methylophilus</taxon>
    </lineage>
</organism>
<dbReference type="OrthoDB" id="9760788at2"/>
<evidence type="ECO:0000313" key="3">
    <source>
        <dbReference type="Proteomes" id="UP000311008"/>
    </source>
</evidence>
<dbReference type="Proteomes" id="UP000311008">
    <property type="component" value="Chromosome"/>
</dbReference>
<evidence type="ECO:0000313" key="2">
    <source>
        <dbReference type="EMBL" id="QDC43544.1"/>
    </source>
</evidence>
<keyword evidence="1" id="KW-1133">Transmembrane helix</keyword>
<keyword evidence="1" id="KW-0472">Membrane</keyword>
<reference evidence="3" key="1">
    <citation type="journal article" date="2019" name="ISME J.">
        <title>Evolution in action: habitat transition from sediment to the pelagial leads to genome streamlining in Methylophilaceae.</title>
        <authorList>
            <person name="Salcher M."/>
            <person name="Schaefle D."/>
            <person name="Kaspar M."/>
            <person name="Neuenschwander S.M."/>
            <person name="Ghai R."/>
        </authorList>
    </citation>
    <scope>NUCLEOTIDE SEQUENCE [LARGE SCALE GENOMIC DNA]</scope>
    <source>
        <strain evidence="3">MMS-M-51</strain>
    </source>
</reference>
<accession>A0A5B8CQK7</accession>
<proteinExistence type="predicted"/>
<keyword evidence="3" id="KW-1185">Reference proteome</keyword>
<evidence type="ECO:0000256" key="1">
    <source>
        <dbReference type="SAM" id="Phobius"/>
    </source>
</evidence>
<dbReference type="PROSITE" id="PS51257">
    <property type="entry name" value="PROKAR_LIPOPROTEIN"/>
    <property type="match status" value="1"/>
</dbReference>
<dbReference type="RefSeq" id="WP_140002707.1">
    <property type="nucleotide sequence ID" value="NZ_CP040946.1"/>
</dbReference>
<feature type="transmembrane region" description="Helical" evidence="1">
    <location>
        <begin position="12"/>
        <end position="32"/>
    </location>
</feature>
<feature type="transmembrane region" description="Helical" evidence="1">
    <location>
        <begin position="469"/>
        <end position="489"/>
    </location>
</feature>
<feature type="transmembrane region" description="Helical" evidence="1">
    <location>
        <begin position="254"/>
        <end position="275"/>
    </location>
</feature>